<keyword evidence="15" id="KW-0812">Transmembrane</keyword>
<evidence type="ECO:0000259" key="16">
    <source>
        <dbReference type="PROSITE" id="PS50011"/>
    </source>
</evidence>
<dbReference type="Gene3D" id="2.60.40.2560">
    <property type="match status" value="1"/>
</dbReference>
<keyword evidence="7 13" id="KW-0067">ATP-binding</keyword>
<comment type="catalytic activity">
    <reaction evidence="9">
        <text>L-threonyl-[protein] + ATP = O-phospho-L-threonyl-[protein] + ADP + H(+)</text>
        <dbReference type="Rhea" id="RHEA:46608"/>
        <dbReference type="Rhea" id="RHEA-COMP:11060"/>
        <dbReference type="Rhea" id="RHEA-COMP:11605"/>
        <dbReference type="ChEBI" id="CHEBI:15378"/>
        <dbReference type="ChEBI" id="CHEBI:30013"/>
        <dbReference type="ChEBI" id="CHEBI:30616"/>
        <dbReference type="ChEBI" id="CHEBI:61977"/>
        <dbReference type="ChEBI" id="CHEBI:456216"/>
        <dbReference type="EC" id="2.7.11.1"/>
    </reaction>
</comment>
<dbReference type="Pfam" id="PF21160">
    <property type="entry name" value="PrkC-like_PASTA-like"/>
    <property type="match status" value="1"/>
</dbReference>
<keyword evidence="8" id="KW-0735">Signal-anchor</keyword>
<dbReference type="GO" id="GO:0005524">
    <property type="term" value="F:ATP binding"/>
    <property type="evidence" value="ECO:0007669"/>
    <property type="project" value="UniProtKB-UniRule"/>
</dbReference>
<dbReference type="STRING" id="1855823.MCCS_10330"/>
<dbReference type="Gene3D" id="3.30.200.20">
    <property type="entry name" value="Phosphorylase Kinase, domain 1"/>
    <property type="match status" value="1"/>
</dbReference>
<evidence type="ECO:0000256" key="11">
    <source>
        <dbReference type="ARBA" id="ARBA00060432"/>
    </source>
</evidence>
<evidence type="ECO:0000256" key="2">
    <source>
        <dbReference type="ARBA" id="ARBA00022527"/>
    </source>
</evidence>
<accession>A0A1W7AC56</accession>
<dbReference type="PROSITE" id="PS00107">
    <property type="entry name" value="PROTEIN_KINASE_ATP"/>
    <property type="match status" value="1"/>
</dbReference>
<dbReference type="FunFam" id="1.10.510.10:FF:000021">
    <property type="entry name" value="Serine/threonine protein kinase"/>
    <property type="match status" value="1"/>
</dbReference>
<reference evidence="18 19" key="1">
    <citation type="journal article" date="2017" name="Int. J. Syst. Evol. Microbiol.">
        <title>Macrococcus canis sp. nov., a skin bacterium associated with infections in dogs.</title>
        <authorList>
            <person name="Gobeli Brawand S."/>
            <person name="Cotting K."/>
            <person name="Gomez-Sanz E."/>
            <person name="Collaud A."/>
            <person name="Thomann A."/>
            <person name="Brodard I."/>
            <person name="Rodriguez-Campos S."/>
            <person name="Strauss C."/>
            <person name="Perreten V."/>
        </authorList>
    </citation>
    <scope>NUCLEOTIDE SEQUENCE [LARGE SCALE GENOMIC DNA]</scope>
    <source>
        <strain evidence="18 19">KM45013</strain>
    </source>
</reference>
<dbReference type="FunFam" id="3.30.200.20:FF:000035">
    <property type="entry name" value="Serine/threonine protein kinase Stk1"/>
    <property type="match status" value="1"/>
</dbReference>
<evidence type="ECO:0000256" key="8">
    <source>
        <dbReference type="ARBA" id="ARBA00022968"/>
    </source>
</evidence>
<evidence type="ECO:0000256" key="9">
    <source>
        <dbReference type="ARBA" id="ARBA00047899"/>
    </source>
</evidence>
<dbReference type="EMBL" id="CP021059">
    <property type="protein sequence ID" value="ARQ06680.1"/>
    <property type="molecule type" value="Genomic_DNA"/>
</dbReference>
<dbReference type="CDD" id="cd14014">
    <property type="entry name" value="STKc_PknB_like"/>
    <property type="match status" value="1"/>
</dbReference>
<dbReference type="Proteomes" id="UP000194154">
    <property type="component" value="Chromosome"/>
</dbReference>
<feature type="compositionally biased region" description="Acidic residues" evidence="14">
    <location>
        <begin position="553"/>
        <end position="574"/>
    </location>
</feature>
<dbReference type="InterPro" id="IPR011009">
    <property type="entry name" value="Kinase-like_dom_sf"/>
</dbReference>
<feature type="domain" description="PASTA" evidence="17">
    <location>
        <begin position="413"/>
        <end position="480"/>
    </location>
</feature>
<evidence type="ECO:0000256" key="10">
    <source>
        <dbReference type="ARBA" id="ARBA00048679"/>
    </source>
</evidence>
<dbReference type="Gene3D" id="1.10.510.10">
    <property type="entry name" value="Transferase(Phosphotransferase) domain 1"/>
    <property type="match status" value="1"/>
</dbReference>
<dbReference type="PROSITE" id="PS50011">
    <property type="entry name" value="PROTEIN_KINASE_DOM"/>
    <property type="match status" value="1"/>
</dbReference>
<dbReference type="PROSITE" id="PS51178">
    <property type="entry name" value="PASTA"/>
    <property type="match status" value="3"/>
</dbReference>
<organism evidence="18 19">
    <name type="scientific">Macrococcoides canis</name>
    <dbReference type="NCBI Taxonomy" id="1855823"/>
    <lineage>
        <taxon>Bacteria</taxon>
        <taxon>Bacillati</taxon>
        <taxon>Bacillota</taxon>
        <taxon>Bacilli</taxon>
        <taxon>Bacillales</taxon>
        <taxon>Staphylococcaceae</taxon>
        <taxon>Macrococcoides</taxon>
    </lineage>
</organism>
<keyword evidence="4 18" id="KW-0808">Transferase</keyword>
<dbReference type="Pfam" id="PF00069">
    <property type="entry name" value="Pkinase"/>
    <property type="match status" value="1"/>
</dbReference>
<keyword evidence="15" id="KW-1133">Transmembrane helix</keyword>
<evidence type="ECO:0000256" key="13">
    <source>
        <dbReference type="PROSITE-ProRule" id="PRU10141"/>
    </source>
</evidence>
<keyword evidence="3" id="KW-0309">Germination</keyword>
<dbReference type="AlphaFoldDB" id="A0A1W7AC56"/>
<gene>
    <name evidence="18" type="primary">prkC</name>
    <name evidence="18" type="ORF">MCCS_10330</name>
</gene>
<dbReference type="NCBIfam" id="NF033483">
    <property type="entry name" value="PknB_PASTA_kin"/>
    <property type="match status" value="1"/>
</dbReference>
<feature type="binding site" evidence="13">
    <location>
        <position position="39"/>
    </location>
    <ligand>
        <name>ATP</name>
        <dbReference type="ChEBI" id="CHEBI:30616"/>
    </ligand>
</feature>
<comment type="subcellular location">
    <subcellularLocation>
        <location evidence="11">Spore membrane</location>
        <topology evidence="11">Single-pass type II membrane protein</topology>
    </subcellularLocation>
</comment>
<dbReference type="OrthoDB" id="9788659at2"/>
<dbReference type="KEGG" id="mcak:MCCS_10330"/>
<dbReference type="GO" id="GO:0106310">
    <property type="term" value="F:protein serine kinase activity"/>
    <property type="evidence" value="ECO:0007669"/>
    <property type="project" value="RHEA"/>
</dbReference>
<dbReference type="GeneID" id="35295165"/>
<dbReference type="InterPro" id="IPR008271">
    <property type="entry name" value="Ser/Thr_kinase_AS"/>
</dbReference>
<dbReference type="RefSeq" id="WP_086042335.1">
    <property type="nucleotide sequence ID" value="NZ_CBCRZA010000006.1"/>
</dbReference>
<keyword evidence="15" id="KW-0472">Membrane</keyword>
<sequence length="661" mass="74679">MLGTIISERYKLLKYIGGGGMSSVYLAEDIILDQKVAVKIINIPHVDVDRAVQRFQREVQNATTLSHPNIVKVLDVDEDERHYYLVMEYVDGPTLHEYIQQHGPLTPEEAVFFTKQILRGIEHAHSYRIVHRDIKPQNILMAEDKELKISDFGIARALSETAMTQTNHIMGSVHYLSPEQAKGIRTDESSDIYSIGIVLYEMLTGHPPFEGESAVSIAIKHIQETIPSIREENSAIPQSLENVVNKATMKDKLRRYRTTQEMYDDLTTSLDVSRTKEDKVSDIDDKTKMIPIVKDSTIEMTPVKESVVQEHSVEKPIKRKRWLLWLIPLILMLALSTVVYATLFKVEKVAVPELNGKSLTQATQILDDNNLRKGEISYTFTTDDEKNQVVDTAPKAGNKIDAHSKVDLKISKGAKTLTVEDYVGENIKDVKQELEDQQFKRIKLEEVFDMAPSGEILKQSISPGTKVVPEDTEIILTVSKGTEQVYVPDFTGQSYEIAKKELEALGFTVNVTRQSTSESVPKGRIISQDVRNINYQYGSIINFVLSKGKESSAEDEESSEAPSEEEDTSEDNDTSDSNYDKSYFGTFTIPYRGDGSKQKVEIFIQDKSNDIDKVYESYETTESTTKNFNLTIGKDKKGIILVKINGETYMNEHIDYNDLGN</sequence>
<dbReference type="SMART" id="SM00220">
    <property type="entry name" value="S_TKc"/>
    <property type="match status" value="1"/>
</dbReference>
<dbReference type="InterPro" id="IPR000719">
    <property type="entry name" value="Prot_kinase_dom"/>
</dbReference>
<dbReference type="PANTHER" id="PTHR43289">
    <property type="entry name" value="MITOGEN-ACTIVATED PROTEIN KINASE KINASE KINASE 20-RELATED"/>
    <property type="match status" value="1"/>
</dbReference>
<feature type="domain" description="PASTA" evidence="17">
    <location>
        <begin position="345"/>
        <end position="412"/>
    </location>
</feature>
<evidence type="ECO:0000313" key="18">
    <source>
        <dbReference type="EMBL" id="ARQ06680.1"/>
    </source>
</evidence>
<evidence type="ECO:0000259" key="17">
    <source>
        <dbReference type="PROSITE" id="PS51178"/>
    </source>
</evidence>
<dbReference type="GO" id="GO:0071224">
    <property type="term" value="P:cellular response to peptidoglycan"/>
    <property type="evidence" value="ECO:0007669"/>
    <property type="project" value="UniProtKB-ARBA"/>
</dbReference>
<evidence type="ECO:0000256" key="7">
    <source>
        <dbReference type="ARBA" id="ARBA00022840"/>
    </source>
</evidence>
<evidence type="ECO:0000313" key="19">
    <source>
        <dbReference type="Proteomes" id="UP000194154"/>
    </source>
</evidence>
<feature type="transmembrane region" description="Helical" evidence="15">
    <location>
        <begin position="322"/>
        <end position="343"/>
    </location>
</feature>
<evidence type="ECO:0000256" key="6">
    <source>
        <dbReference type="ARBA" id="ARBA00022777"/>
    </source>
</evidence>
<keyword evidence="6 18" id="KW-0418">Kinase</keyword>
<dbReference type="EC" id="2.7.11.1" evidence="1"/>
<evidence type="ECO:0000256" key="4">
    <source>
        <dbReference type="ARBA" id="ARBA00022679"/>
    </source>
</evidence>
<evidence type="ECO:0000256" key="12">
    <source>
        <dbReference type="ARBA" id="ARBA00070041"/>
    </source>
</evidence>
<keyword evidence="19" id="KW-1185">Reference proteome</keyword>
<protein>
    <recommendedName>
        <fullName evidence="12">Serine/threonine-protein kinase PrkC</fullName>
        <ecNumber evidence="1">2.7.11.1</ecNumber>
    </recommendedName>
</protein>
<evidence type="ECO:0000256" key="5">
    <source>
        <dbReference type="ARBA" id="ARBA00022741"/>
    </source>
</evidence>
<evidence type="ECO:0000256" key="14">
    <source>
        <dbReference type="SAM" id="MobiDB-lite"/>
    </source>
</evidence>
<name>A0A1W7AC56_9STAP</name>
<evidence type="ECO:0000256" key="15">
    <source>
        <dbReference type="SAM" id="Phobius"/>
    </source>
</evidence>
<dbReference type="GO" id="GO:0009847">
    <property type="term" value="P:spore germination"/>
    <property type="evidence" value="ECO:0007669"/>
    <property type="project" value="UniProtKB-ARBA"/>
</dbReference>
<dbReference type="Pfam" id="PF03793">
    <property type="entry name" value="PASTA"/>
    <property type="match status" value="3"/>
</dbReference>
<dbReference type="GO" id="GO:0004674">
    <property type="term" value="F:protein serine/threonine kinase activity"/>
    <property type="evidence" value="ECO:0007669"/>
    <property type="project" value="UniProtKB-KW"/>
</dbReference>
<proteinExistence type="predicted"/>
<dbReference type="SUPFAM" id="SSF56112">
    <property type="entry name" value="Protein kinase-like (PK-like)"/>
    <property type="match status" value="1"/>
</dbReference>
<comment type="catalytic activity">
    <reaction evidence="10">
        <text>L-seryl-[protein] + ATP = O-phospho-L-seryl-[protein] + ADP + H(+)</text>
        <dbReference type="Rhea" id="RHEA:17989"/>
        <dbReference type="Rhea" id="RHEA-COMP:9863"/>
        <dbReference type="Rhea" id="RHEA-COMP:11604"/>
        <dbReference type="ChEBI" id="CHEBI:15378"/>
        <dbReference type="ChEBI" id="CHEBI:29999"/>
        <dbReference type="ChEBI" id="CHEBI:30616"/>
        <dbReference type="ChEBI" id="CHEBI:83421"/>
        <dbReference type="ChEBI" id="CHEBI:456216"/>
        <dbReference type="EC" id="2.7.11.1"/>
    </reaction>
</comment>
<keyword evidence="2" id="KW-0723">Serine/threonine-protein kinase</keyword>
<feature type="region of interest" description="Disordered" evidence="14">
    <location>
        <begin position="551"/>
        <end position="581"/>
    </location>
</feature>
<feature type="domain" description="Protein kinase" evidence="16">
    <location>
        <begin position="10"/>
        <end position="267"/>
    </location>
</feature>
<dbReference type="SMART" id="SM00740">
    <property type="entry name" value="PASTA"/>
    <property type="match status" value="3"/>
</dbReference>
<dbReference type="CDD" id="cd06577">
    <property type="entry name" value="PASTA_pknB"/>
    <property type="match status" value="3"/>
</dbReference>
<dbReference type="PROSITE" id="PS00108">
    <property type="entry name" value="PROTEIN_KINASE_ST"/>
    <property type="match status" value="1"/>
</dbReference>
<dbReference type="InterPro" id="IPR005543">
    <property type="entry name" value="PASTA_dom"/>
</dbReference>
<keyword evidence="5 13" id="KW-0547">Nucleotide-binding</keyword>
<feature type="domain" description="PASTA" evidence="17">
    <location>
        <begin position="481"/>
        <end position="547"/>
    </location>
</feature>
<dbReference type="PANTHER" id="PTHR43289:SF34">
    <property type="entry name" value="SERINE_THREONINE-PROTEIN KINASE YBDM-RELATED"/>
    <property type="match status" value="1"/>
</dbReference>
<dbReference type="GO" id="GO:0007165">
    <property type="term" value="P:signal transduction"/>
    <property type="evidence" value="ECO:0007669"/>
    <property type="project" value="UniProtKB-ARBA"/>
</dbReference>
<evidence type="ECO:0000256" key="1">
    <source>
        <dbReference type="ARBA" id="ARBA00012513"/>
    </source>
</evidence>
<dbReference type="InterPro" id="IPR017441">
    <property type="entry name" value="Protein_kinase_ATP_BS"/>
</dbReference>
<dbReference type="Gene3D" id="3.30.10.20">
    <property type="match status" value="3"/>
</dbReference>
<evidence type="ECO:0000256" key="3">
    <source>
        <dbReference type="ARBA" id="ARBA00022544"/>
    </source>
</evidence>